<evidence type="ECO:0000256" key="2">
    <source>
        <dbReference type="ARBA" id="ARBA00022737"/>
    </source>
</evidence>
<organism evidence="4 5">
    <name type="scientific">Erythroxylum novogranatense</name>
    <dbReference type="NCBI Taxonomy" id="1862640"/>
    <lineage>
        <taxon>Eukaryota</taxon>
        <taxon>Viridiplantae</taxon>
        <taxon>Streptophyta</taxon>
        <taxon>Embryophyta</taxon>
        <taxon>Tracheophyta</taxon>
        <taxon>Spermatophyta</taxon>
        <taxon>Magnoliopsida</taxon>
        <taxon>eudicotyledons</taxon>
        <taxon>Gunneridae</taxon>
        <taxon>Pentapetalae</taxon>
        <taxon>rosids</taxon>
        <taxon>fabids</taxon>
        <taxon>Malpighiales</taxon>
        <taxon>Erythroxylaceae</taxon>
        <taxon>Erythroxylum</taxon>
    </lineage>
</organism>
<dbReference type="Gene3D" id="1.25.40.10">
    <property type="entry name" value="Tetratricopeptide repeat domain"/>
    <property type="match status" value="4"/>
</dbReference>
<comment type="caution">
    <text evidence="4">The sequence shown here is derived from an EMBL/GenBank/DDBJ whole genome shotgun (WGS) entry which is preliminary data.</text>
</comment>
<dbReference type="Proteomes" id="UP001159364">
    <property type="component" value="Linkage Group LG01"/>
</dbReference>
<feature type="repeat" description="PPR" evidence="3">
    <location>
        <begin position="294"/>
        <end position="328"/>
    </location>
</feature>
<evidence type="ECO:0008006" key="6">
    <source>
        <dbReference type="Google" id="ProtNLM"/>
    </source>
</evidence>
<dbReference type="Pfam" id="PF13812">
    <property type="entry name" value="PPR_3"/>
    <property type="match status" value="1"/>
</dbReference>
<accession>A0AAV8U7G0</accession>
<dbReference type="Pfam" id="PF13041">
    <property type="entry name" value="PPR_2"/>
    <property type="match status" value="2"/>
</dbReference>
<evidence type="ECO:0000313" key="5">
    <source>
        <dbReference type="Proteomes" id="UP001159364"/>
    </source>
</evidence>
<evidence type="ECO:0000256" key="3">
    <source>
        <dbReference type="PROSITE-ProRule" id="PRU00708"/>
    </source>
</evidence>
<reference evidence="4 5" key="1">
    <citation type="submission" date="2021-09" db="EMBL/GenBank/DDBJ databases">
        <title>Genomic insights and catalytic innovation underlie evolution of tropane alkaloids biosynthesis.</title>
        <authorList>
            <person name="Wang Y.-J."/>
            <person name="Tian T."/>
            <person name="Huang J.-P."/>
            <person name="Huang S.-X."/>
        </authorList>
    </citation>
    <scope>NUCLEOTIDE SEQUENCE [LARGE SCALE GENOMIC DNA]</scope>
    <source>
        <strain evidence="4">KIB-2018</strain>
        <tissue evidence="4">Leaf</tissue>
    </source>
</reference>
<dbReference type="InterPro" id="IPR002885">
    <property type="entry name" value="PPR_rpt"/>
</dbReference>
<dbReference type="PROSITE" id="PS51375">
    <property type="entry name" value="PPR"/>
    <property type="match status" value="3"/>
</dbReference>
<feature type="repeat" description="PPR" evidence="3">
    <location>
        <begin position="224"/>
        <end position="258"/>
    </location>
</feature>
<name>A0AAV8U7G0_9ROSI</name>
<dbReference type="GO" id="GO:0003729">
    <property type="term" value="F:mRNA binding"/>
    <property type="evidence" value="ECO:0007669"/>
    <property type="project" value="TreeGrafter"/>
</dbReference>
<feature type="repeat" description="PPR" evidence="3">
    <location>
        <begin position="259"/>
        <end position="293"/>
    </location>
</feature>
<dbReference type="InterPro" id="IPR011990">
    <property type="entry name" value="TPR-like_helical_dom_sf"/>
</dbReference>
<dbReference type="NCBIfam" id="TIGR00756">
    <property type="entry name" value="PPR"/>
    <property type="match status" value="4"/>
</dbReference>
<protein>
    <recommendedName>
        <fullName evidence="6">Pentatricopeptide repeat-containing protein</fullName>
    </recommendedName>
</protein>
<keyword evidence="5" id="KW-1185">Reference proteome</keyword>
<gene>
    <name evidence="4" type="ORF">K2173_009709</name>
</gene>
<comment type="similarity">
    <text evidence="1">Belongs to the PPR family. P subfamily.</text>
</comment>
<sequence>MISSIFARRLKAVQSLHLYTAPFFSTIPVSYFCSKLQNPPLNRQNFDSNTVSDALSSYGNDWKRAMDFFNWVETECGFRHTTATCNRMIDILGKFFEFGLSWELINRMRKDPLAVPNHMTFRVLFKRYTSAHLVEEAINTYRRLDEFSLKDETSYCNLIDALCEHRHVIEAQEFCFGEDKDDIINAKIKTKIHNMILRGWFKMGWWGKCREFWEEMDLKGVQKDMHSYTIYMDILCKSGKPEKAVKVYKTMRSKGIKLDVVAYNTVIRCIGLSKGVDFAKTFYKEMQDMGCEPNVVTCNTVIKLLCENGRMKEAYELLDEMPKKGIVPNVITYHCFFGCLMKPKEILLLFDRMIDSGVRPSMDTFVMLLKKFGRWGFLRPVFIVWERMEELGISPDEAAYNAFIDTLIEKGMVDMARKKNEEMLAKELSAKPREELGTKLVE</sequence>
<dbReference type="PANTHER" id="PTHR47938">
    <property type="entry name" value="RESPIRATORY COMPLEX I CHAPERONE (CIA84), PUTATIVE (AFU_ORTHOLOGUE AFUA_2G06020)-RELATED"/>
    <property type="match status" value="1"/>
</dbReference>
<dbReference type="PANTHER" id="PTHR47938:SF9">
    <property type="entry name" value="OS10G0422300 PROTEIN"/>
    <property type="match status" value="1"/>
</dbReference>
<evidence type="ECO:0000256" key="1">
    <source>
        <dbReference type="ARBA" id="ARBA00007626"/>
    </source>
</evidence>
<dbReference type="AlphaFoldDB" id="A0AAV8U7G0"/>
<proteinExistence type="inferred from homology"/>
<keyword evidence="2" id="KW-0677">Repeat</keyword>
<dbReference type="GO" id="GO:0005739">
    <property type="term" value="C:mitochondrion"/>
    <property type="evidence" value="ECO:0007669"/>
    <property type="project" value="TreeGrafter"/>
</dbReference>
<dbReference type="Pfam" id="PF01535">
    <property type="entry name" value="PPR"/>
    <property type="match status" value="2"/>
</dbReference>
<evidence type="ECO:0000313" key="4">
    <source>
        <dbReference type="EMBL" id="KAJ8774278.1"/>
    </source>
</evidence>
<dbReference type="EMBL" id="JAIWQS010000001">
    <property type="protein sequence ID" value="KAJ8774278.1"/>
    <property type="molecule type" value="Genomic_DNA"/>
</dbReference>